<evidence type="ECO:0000313" key="2">
    <source>
        <dbReference type="EMBL" id="KAF6799393.1"/>
    </source>
</evidence>
<evidence type="ECO:0000313" key="3">
    <source>
        <dbReference type="Proteomes" id="UP000652219"/>
    </source>
</evidence>
<proteinExistence type="predicted"/>
<gene>
    <name evidence="2" type="ORF">CSOJ01_12536</name>
</gene>
<keyword evidence="3" id="KW-1185">Reference proteome</keyword>
<evidence type="ECO:0000256" key="1">
    <source>
        <dbReference type="SAM" id="MobiDB-lite"/>
    </source>
</evidence>
<comment type="caution">
    <text evidence="2">The sequence shown here is derived from an EMBL/GenBank/DDBJ whole genome shotgun (WGS) entry which is preliminary data.</text>
</comment>
<dbReference type="AlphaFoldDB" id="A0A8H6MLG8"/>
<name>A0A8H6MLG8_9PEZI</name>
<dbReference type="EMBL" id="WIGN01000325">
    <property type="protein sequence ID" value="KAF6799393.1"/>
    <property type="molecule type" value="Genomic_DNA"/>
</dbReference>
<sequence>MASKKTMGKRQRDRLKKAQAKKEQAAAAAANPTFGQATSFNARPSSGPTTSRVQELEPGTYNNVEFLTNAMGMEGCVAESVTVDRKGRRLRVMMGTEPIMDLLSQRLHEEKKFQSRLDYMTELFNSLLDDILLIQSTLGPDAAAQPLSKLSDIHLQIYTMLSCSYGNIENGNNKSRGALSFRSYLSQIRLVLARHYERYNFARLQGDSGLGHQIDEIEQGLRDLHDALATENRNHPMDDIL</sequence>
<feature type="compositionally biased region" description="Basic residues" evidence="1">
    <location>
        <begin position="1"/>
        <end position="19"/>
    </location>
</feature>
<protein>
    <submittedName>
        <fullName evidence="2">Uncharacterized protein</fullName>
    </submittedName>
</protein>
<organism evidence="2 3">
    <name type="scientific">Colletotrichum sojae</name>
    <dbReference type="NCBI Taxonomy" id="2175907"/>
    <lineage>
        <taxon>Eukaryota</taxon>
        <taxon>Fungi</taxon>
        <taxon>Dikarya</taxon>
        <taxon>Ascomycota</taxon>
        <taxon>Pezizomycotina</taxon>
        <taxon>Sordariomycetes</taxon>
        <taxon>Hypocreomycetidae</taxon>
        <taxon>Glomerellales</taxon>
        <taxon>Glomerellaceae</taxon>
        <taxon>Colletotrichum</taxon>
        <taxon>Colletotrichum orchidearum species complex</taxon>
    </lineage>
</organism>
<feature type="region of interest" description="Disordered" evidence="1">
    <location>
        <begin position="1"/>
        <end position="57"/>
    </location>
</feature>
<accession>A0A8H6MLG8</accession>
<feature type="compositionally biased region" description="Polar residues" evidence="1">
    <location>
        <begin position="33"/>
        <end position="53"/>
    </location>
</feature>
<dbReference type="Proteomes" id="UP000652219">
    <property type="component" value="Unassembled WGS sequence"/>
</dbReference>
<reference evidence="2 3" key="1">
    <citation type="journal article" date="2020" name="Phytopathology">
        <title>Genome Sequence Resources of Colletotrichum truncatum, C. plurivorum, C. musicola, and C. sojae: Four Species Pathogenic to Soybean (Glycine max).</title>
        <authorList>
            <person name="Rogerio F."/>
            <person name="Boufleur T.R."/>
            <person name="Ciampi-Guillardi M."/>
            <person name="Sukno S.A."/>
            <person name="Thon M.R."/>
            <person name="Massola Junior N.S."/>
            <person name="Baroncelli R."/>
        </authorList>
    </citation>
    <scope>NUCLEOTIDE SEQUENCE [LARGE SCALE GENOMIC DNA]</scope>
    <source>
        <strain evidence="2 3">LFN0009</strain>
    </source>
</reference>